<accession>A0A285E9Y1</accession>
<sequence length="172" mass="18354">MRAAAVCHDAPVDLEETLLPGVGVRYQLQTRAGDLLALVMRREGSAEIAVYDRRDPDRARSVIRLDAEEVDAVAEVLGAPRLTQRFADLSREVPGLESGRFALRPDSPFAGRSLGDTRARTLTGCSIVAIVRDTDVVPSPGPADLLRAGDVLVAIGSQTGLEQLDRRLAGAA</sequence>
<evidence type="ECO:0000259" key="1">
    <source>
        <dbReference type="PROSITE" id="PS51202"/>
    </source>
</evidence>
<dbReference type="InterPro" id="IPR026278">
    <property type="entry name" value="KhtT"/>
</dbReference>
<dbReference type="EMBL" id="OBDO01000003">
    <property type="protein sequence ID" value="SNX95882.1"/>
    <property type="molecule type" value="Genomic_DNA"/>
</dbReference>
<dbReference type="InterPro" id="IPR050144">
    <property type="entry name" value="AAE_transporter"/>
</dbReference>
<feature type="domain" description="RCK C-terminal" evidence="1">
    <location>
        <begin position="84"/>
        <end position="170"/>
    </location>
</feature>
<dbReference type="InterPro" id="IPR058776">
    <property type="entry name" value="KhtT-like_N"/>
</dbReference>
<dbReference type="PROSITE" id="PS51202">
    <property type="entry name" value="RCK_C"/>
    <property type="match status" value="1"/>
</dbReference>
<dbReference type="Pfam" id="PF25991">
    <property type="entry name" value="KhtT_N"/>
    <property type="match status" value="1"/>
</dbReference>
<evidence type="ECO:0000313" key="2">
    <source>
        <dbReference type="EMBL" id="SNX95882.1"/>
    </source>
</evidence>
<name>A0A285E9Y1_9ACTN</name>
<keyword evidence="3" id="KW-1185">Reference proteome</keyword>
<dbReference type="Pfam" id="PF02080">
    <property type="entry name" value="TrkA_C"/>
    <property type="match status" value="1"/>
</dbReference>
<dbReference type="PANTHER" id="PTHR30445:SF8">
    <property type="entry name" value="K(+)_H(+) ANTIPORTER SUBUNIT KHTT"/>
    <property type="match status" value="1"/>
</dbReference>
<evidence type="ECO:0000313" key="3">
    <source>
        <dbReference type="Proteomes" id="UP000219514"/>
    </source>
</evidence>
<dbReference type="InterPro" id="IPR006037">
    <property type="entry name" value="RCK_C"/>
</dbReference>
<dbReference type="SUPFAM" id="SSF116726">
    <property type="entry name" value="TrkA C-terminal domain-like"/>
    <property type="match status" value="1"/>
</dbReference>
<gene>
    <name evidence="2" type="ORF">SAMN06893097_10351</name>
</gene>
<dbReference type="InterPro" id="IPR036721">
    <property type="entry name" value="RCK_C_sf"/>
</dbReference>
<dbReference type="AlphaFoldDB" id="A0A285E9Y1"/>
<protein>
    <submittedName>
        <fullName evidence="2">Potassium/proton antiporter regulatory subunit, CPA2 family</fullName>
    </submittedName>
</protein>
<dbReference type="PIRSF" id="PIRSF005028">
    <property type="entry name" value="KhtT"/>
    <property type="match status" value="1"/>
</dbReference>
<reference evidence="2 3" key="1">
    <citation type="submission" date="2017-09" db="EMBL/GenBank/DDBJ databases">
        <authorList>
            <person name="Ehlers B."/>
            <person name="Leendertz F.H."/>
        </authorList>
    </citation>
    <scope>NUCLEOTIDE SEQUENCE [LARGE SCALE GENOMIC DNA]</scope>
    <source>
        <strain evidence="2 3">DSM 46844</strain>
    </source>
</reference>
<dbReference type="GO" id="GO:0008324">
    <property type="term" value="F:monoatomic cation transmembrane transporter activity"/>
    <property type="evidence" value="ECO:0007669"/>
    <property type="project" value="InterPro"/>
</dbReference>
<dbReference type="Gene3D" id="3.30.70.1450">
    <property type="entry name" value="Regulator of K+ conductance, C-terminal domain"/>
    <property type="match status" value="1"/>
</dbReference>
<organism evidence="2 3">
    <name type="scientific">Geodermatophilus sabuli</name>
    <dbReference type="NCBI Taxonomy" id="1564158"/>
    <lineage>
        <taxon>Bacteria</taxon>
        <taxon>Bacillati</taxon>
        <taxon>Actinomycetota</taxon>
        <taxon>Actinomycetes</taxon>
        <taxon>Geodermatophilales</taxon>
        <taxon>Geodermatophilaceae</taxon>
        <taxon>Geodermatophilus</taxon>
    </lineage>
</organism>
<proteinExistence type="predicted"/>
<dbReference type="PANTHER" id="PTHR30445">
    <property type="entry name" value="K(+)_H(+) ANTIPORTER SUBUNIT KHTT"/>
    <property type="match status" value="1"/>
</dbReference>
<dbReference type="Proteomes" id="UP000219514">
    <property type="component" value="Unassembled WGS sequence"/>
</dbReference>
<dbReference type="GO" id="GO:0006813">
    <property type="term" value="P:potassium ion transport"/>
    <property type="evidence" value="ECO:0007669"/>
    <property type="project" value="InterPro"/>
</dbReference>